<feature type="signal peptide" evidence="7">
    <location>
        <begin position="1"/>
        <end position="25"/>
    </location>
</feature>
<evidence type="ECO:0000256" key="2">
    <source>
        <dbReference type="ARBA" id="ARBA00022670"/>
    </source>
</evidence>
<evidence type="ECO:0000256" key="1">
    <source>
        <dbReference type="ARBA" id="ARBA00007074"/>
    </source>
</evidence>
<evidence type="ECO:0000259" key="8">
    <source>
        <dbReference type="PROSITE" id="PS51935"/>
    </source>
</evidence>
<evidence type="ECO:0000313" key="9">
    <source>
        <dbReference type="EMBL" id="RAJ08400.1"/>
    </source>
</evidence>
<dbReference type="RefSeq" id="WP_111596556.1">
    <property type="nucleotide sequence ID" value="NZ_QLLL01000002.1"/>
</dbReference>
<feature type="compositionally biased region" description="Polar residues" evidence="6">
    <location>
        <begin position="76"/>
        <end position="95"/>
    </location>
</feature>
<comment type="similarity">
    <text evidence="1">Belongs to the peptidase C40 family.</text>
</comment>
<dbReference type="GO" id="GO:0008234">
    <property type="term" value="F:cysteine-type peptidase activity"/>
    <property type="evidence" value="ECO:0007669"/>
    <property type="project" value="UniProtKB-KW"/>
</dbReference>
<feature type="compositionally biased region" description="Low complexity" evidence="6">
    <location>
        <begin position="27"/>
        <end position="36"/>
    </location>
</feature>
<dbReference type="PANTHER" id="PTHR47360">
    <property type="entry name" value="MUREIN DD-ENDOPEPTIDASE MEPS/MUREIN LD-CARBOXYPEPTIDASE"/>
    <property type="match status" value="1"/>
</dbReference>
<dbReference type="InterPro" id="IPR000064">
    <property type="entry name" value="NLP_P60_dom"/>
</dbReference>
<sequence>MTLKKGLRMLHWPLCALLLSSCTSANNISKTKPNKSSTKHKTTKTVAAKSKKKPTKTATLVKNEDNGTQPVFIDGVSTTRSNNHSRTKTPINSSITNAPTTVGDIEEARGWQFKYSQLLDIPVELVVNEKLFGFIEDWYGTPYRMGGSTKNGIDCSNFVNTLMSAVYNLSLVGNSVQLFTKVNKMVKRADLQCGDLVFFKIRHKRISHVGIYIDNDHFVHASTSNGVMISDLKEPYWKKYYAGAGRMSE</sequence>
<feature type="region of interest" description="Disordered" evidence="6">
    <location>
        <begin position="71"/>
        <end position="95"/>
    </location>
</feature>
<dbReference type="GO" id="GO:0006508">
    <property type="term" value="P:proteolysis"/>
    <property type="evidence" value="ECO:0007669"/>
    <property type="project" value="UniProtKB-KW"/>
</dbReference>
<dbReference type="AlphaFoldDB" id="A0A327QVJ3"/>
<dbReference type="InterPro" id="IPR052062">
    <property type="entry name" value="Murein_DD/LD_carboxypeptidase"/>
</dbReference>
<dbReference type="Gene3D" id="3.90.1720.10">
    <property type="entry name" value="endopeptidase domain like (from Nostoc punctiforme)"/>
    <property type="match status" value="1"/>
</dbReference>
<dbReference type="OrthoDB" id="9807055at2"/>
<organism evidence="9 10">
    <name type="scientific">Chitinophaga skermanii</name>
    <dbReference type="NCBI Taxonomy" id="331697"/>
    <lineage>
        <taxon>Bacteria</taxon>
        <taxon>Pseudomonadati</taxon>
        <taxon>Bacteroidota</taxon>
        <taxon>Chitinophagia</taxon>
        <taxon>Chitinophagales</taxon>
        <taxon>Chitinophagaceae</taxon>
        <taxon>Chitinophaga</taxon>
    </lineage>
</organism>
<evidence type="ECO:0000256" key="6">
    <source>
        <dbReference type="SAM" id="MobiDB-lite"/>
    </source>
</evidence>
<keyword evidence="4" id="KW-0378">Hydrolase</keyword>
<feature type="chain" id="PRO_5016320849" evidence="7">
    <location>
        <begin position="26"/>
        <end position="249"/>
    </location>
</feature>
<keyword evidence="2" id="KW-0645">Protease</keyword>
<keyword evidence="9" id="KW-0449">Lipoprotein</keyword>
<name>A0A327QVJ3_9BACT</name>
<dbReference type="PROSITE" id="PS51935">
    <property type="entry name" value="NLPC_P60"/>
    <property type="match status" value="1"/>
</dbReference>
<accession>A0A327QVJ3</accession>
<evidence type="ECO:0000313" key="10">
    <source>
        <dbReference type="Proteomes" id="UP000249547"/>
    </source>
</evidence>
<dbReference type="PANTHER" id="PTHR47360:SF1">
    <property type="entry name" value="ENDOPEPTIDASE NLPC-RELATED"/>
    <property type="match status" value="1"/>
</dbReference>
<keyword evidence="5" id="KW-0788">Thiol protease</keyword>
<dbReference type="InterPro" id="IPR038765">
    <property type="entry name" value="Papain-like_cys_pep_sf"/>
</dbReference>
<feature type="region of interest" description="Disordered" evidence="6">
    <location>
        <begin position="27"/>
        <end position="56"/>
    </location>
</feature>
<dbReference type="EMBL" id="QLLL01000002">
    <property type="protein sequence ID" value="RAJ08400.1"/>
    <property type="molecule type" value="Genomic_DNA"/>
</dbReference>
<comment type="caution">
    <text evidence="9">The sequence shown here is derived from an EMBL/GenBank/DDBJ whole genome shotgun (WGS) entry which is preliminary data.</text>
</comment>
<keyword evidence="10" id="KW-1185">Reference proteome</keyword>
<evidence type="ECO:0000256" key="3">
    <source>
        <dbReference type="ARBA" id="ARBA00022729"/>
    </source>
</evidence>
<dbReference type="Pfam" id="PF00877">
    <property type="entry name" value="NLPC_P60"/>
    <property type="match status" value="1"/>
</dbReference>
<evidence type="ECO:0000256" key="5">
    <source>
        <dbReference type="ARBA" id="ARBA00022807"/>
    </source>
</evidence>
<reference evidence="9 10" key="1">
    <citation type="submission" date="2018-06" db="EMBL/GenBank/DDBJ databases">
        <title>Genomic Encyclopedia of Archaeal and Bacterial Type Strains, Phase II (KMG-II): from individual species to whole genera.</title>
        <authorList>
            <person name="Goeker M."/>
        </authorList>
    </citation>
    <scope>NUCLEOTIDE SEQUENCE [LARGE SCALE GENOMIC DNA]</scope>
    <source>
        <strain evidence="9 10">DSM 23857</strain>
    </source>
</reference>
<keyword evidence="3 7" id="KW-0732">Signal</keyword>
<feature type="domain" description="NlpC/P60" evidence="8">
    <location>
        <begin position="125"/>
        <end position="248"/>
    </location>
</feature>
<dbReference type="SUPFAM" id="SSF54001">
    <property type="entry name" value="Cysteine proteinases"/>
    <property type="match status" value="1"/>
</dbReference>
<dbReference type="Proteomes" id="UP000249547">
    <property type="component" value="Unassembled WGS sequence"/>
</dbReference>
<evidence type="ECO:0000256" key="7">
    <source>
        <dbReference type="SAM" id="SignalP"/>
    </source>
</evidence>
<gene>
    <name evidence="9" type="ORF">LX64_01051</name>
</gene>
<proteinExistence type="inferred from homology"/>
<dbReference type="PROSITE" id="PS51257">
    <property type="entry name" value="PROKAR_LIPOPROTEIN"/>
    <property type="match status" value="1"/>
</dbReference>
<protein>
    <submittedName>
        <fullName evidence="9">Lipoprotein Spr</fullName>
    </submittedName>
</protein>
<feature type="compositionally biased region" description="Basic residues" evidence="6">
    <location>
        <begin position="37"/>
        <end position="55"/>
    </location>
</feature>
<evidence type="ECO:0000256" key="4">
    <source>
        <dbReference type="ARBA" id="ARBA00022801"/>
    </source>
</evidence>